<feature type="transmembrane region" description="Helical" evidence="1">
    <location>
        <begin position="170"/>
        <end position="192"/>
    </location>
</feature>
<feature type="transmembrane region" description="Helical" evidence="1">
    <location>
        <begin position="21"/>
        <end position="39"/>
    </location>
</feature>
<sequence>MSSAPDTPPTRLQRLFRRIDWFIIALLGAIIVASFLPARGRGAEILDILVIAAVAWLFFLYGVRLQTTEALAALRNWRLHSVVLACTYVLFPLLGLLTFLIPESVLPHDLVLGLVFLSLLPSTVQSSIAFVSIARGNIAGAVVAASFSNLAGVILTPLLVALILGSTVGFSGAAVGKIALQLLLPFILGQIARRWLAAWVIRHKRLTSFTDRASVVLVVYSAFSQGVVGGIWSKVSVPNVLVLAGISCVMLAAMLWLSSALGKVARFSREDQIVVLMCGSKKSLATGVPMATVLFGPALVGIIVLPVMIFHQIQLVVCAVIARRLGDQAEPALVA</sequence>
<feature type="transmembrane region" description="Helical" evidence="1">
    <location>
        <begin position="77"/>
        <end position="101"/>
    </location>
</feature>
<keyword evidence="3" id="KW-1185">Reference proteome</keyword>
<keyword evidence="1" id="KW-0812">Transmembrane</keyword>
<organism evidence="2 3">
    <name type="scientific">Populibacterium corticicola</name>
    <dbReference type="NCBI Taxonomy" id="1812826"/>
    <lineage>
        <taxon>Bacteria</taxon>
        <taxon>Bacillati</taxon>
        <taxon>Actinomycetota</taxon>
        <taxon>Actinomycetes</taxon>
        <taxon>Micrococcales</taxon>
        <taxon>Jonesiaceae</taxon>
        <taxon>Populibacterium</taxon>
    </lineage>
</organism>
<proteinExistence type="predicted"/>
<dbReference type="PANTHER" id="PTHR18640:SF5">
    <property type="entry name" value="SODIUM_BILE ACID COTRANSPORTER 7"/>
    <property type="match status" value="1"/>
</dbReference>
<name>A0ABW5XC98_9MICO</name>
<feature type="transmembrane region" description="Helical" evidence="1">
    <location>
        <begin position="213"/>
        <end position="233"/>
    </location>
</feature>
<reference evidence="3" key="1">
    <citation type="journal article" date="2019" name="Int. J. Syst. Evol. Microbiol.">
        <title>The Global Catalogue of Microorganisms (GCM) 10K type strain sequencing project: providing services to taxonomists for standard genome sequencing and annotation.</title>
        <authorList>
            <consortium name="The Broad Institute Genomics Platform"/>
            <consortium name="The Broad Institute Genome Sequencing Center for Infectious Disease"/>
            <person name="Wu L."/>
            <person name="Ma J."/>
        </authorList>
    </citation>
    <scope>NUCLEOTIDE SEQUENCE [LARGE SCALE GENOMIC DNA]</scope>
    <source>
        <strain evidence="3">KCTC 33576</strain>
    </source>
</reference>
<feature type="transmembrane region" description="Helical" evidence="1">
    <location>
        <begin position="141"/>
        <end position="164"/>
    </location>
</feature>
<feature type="transmembrane region" description="Helical" evidence="1">
    <location>
        <begin position="239"/>
        <end position="262"/>
    </location>
</feature>
<evidence type="ECO:0000313" key="2">
    <source>
        <dbReference type="EMBL" id="MFD2840065.1"/>
    </source>
</evidence>
<dbReference type="PIRSF" id="PIRSF026166">
    <property type="entry name" value="UCP026166"/>
    <property type="match status" value="1"/>
</dbReference>
<comment type="caution">
    <text evidence="2">The sequence shown here is derived from an EMBL/GenBank/DDBJ whole genome shotgun (WGS) entry which is preliminary data.</text>
</comment>
<dbReference type="EMBL" id="JBHUOP010000002">
    <property type="protein sequence ID" value="MFD2840065.1"/>
    <property type="molecule type" value="Genomic_DNA"/>
</dbReference>
<feature type="transmembrane region" description="Helical" evidence="1">
    <location>
        <begin position="113"/>
        <end position="134"/>
    </location>
</feature>
<dbReference type="Proteomes" id="UP001597391">
    <property type="component" value="Unassembled WGS sequence"/>
</dbReference>
<evidence type="ECO:0000313" key="3">
    <source>
        <dbReference type="Proteomes" id="UP001597391"/>
    </source>
</evidence>
<dbReference type="Gene3D" id="1.20.1530.20">
    <property type="match status" value="1"/>
</dbReference>
<keyword evidence="1" id="KW-0472">Membrane</keyword>
<feature type="transmembrane region" description="Helical" evidence="1">
    <location>
        <begin position="283"/>
        <end position="309"/>
    </location>
</feature>
<accession>A0ABW5XC98</accession>
<dbReference type="Pfam" id="PF13593">
    <property type="entry name" value="SBF_like"/>
    <property type="match status" value="1"/>
</dbReference>
<feature type="transmembrane region" description="Helical" evidence="1">
    <location>
        <begin position="45"/>
        <end position="65"/>
    </location>
</feature>
<protein>
    <submittedName>
        <fullName evidence="2">Bile acid:sodium symporter family protein</fullName>
    </submittedName>
</protein>
<gene>
    <name evidence="2" type="ORF">ACFSYH_05720</name>
</gene>
<evidence type="ECO:0000256" key="1">
    <source>
        <dbReference type="SAM" id="Phobius"/>
    </source>
</evidence>
<dbReference type="InterPro" id="IPR016833">
    <property type="entry name" value="Put_Na-Bile_cotransptr"/>
</dbReference>
<dbReference type="RefSeq" id="WP_377465719.1">
    <property type="nucleotide sequence ID" value="NZ_JBHUOP010000002.1"/>
</dbReference>
<keyword evidence="1" id="KW-1133">Transmembrane helix</keyword>
<dbReference type="PANTHER" id="PTHR18640">
    <property type="entry name" value="SOLUTE CARRIER FAMILY 10 MEMBER 7"/>
    <property type="match status" value="1"/>
</dbReference>
<dbReference type="InterPro" id="IPR038770">
    <property type="entry name" value="Na+/solute_symporter_sf"/>
</dbReference>